<dbReference type="AlphaFoldDB" id="A0A1R3HHB4"/>
<name>A0A1R3HHB4_9ROSI</name>
<dbReference type="Proteomes" id="UP000187203">
    <property type="component" value="Unassembled WGS sequence"/>
</dbReference>
<sequence>MYQSINKLKPHFVSSFPDEFIPLIPNTGCKYSVGPNAVGAQTIPGIGLSPVGPIANDAGSKGKGLQTSLLRGKAKKAISSGPSRIKNNITTEESVESYDPDSPFVFGAGVSDGRKIRKWKKTARSIQAGSIDLLCQEALGSVGQKRATGFTGAYLYSMGGKVKRFREADMEVSEAEENRDEEADSG</sequence>
<comment type="caution">
    <text evidence="1">The sequence shown here is derived from an EMBL/GenBank/DDBJ whole genome shotgun (WGS) entry which is preliminary data.</text>
</comment>
<evidence type="ECO:0000313" key="2">
    <source>
        <dbReference type="Proteomes" id="UP000187203"/>
    </source>
</evidence>
<accession>A0A1R3HHB4</accession>
<proteinExistence type="predicted"/>
<organism evidence="1 2">
    <name type="scientific">Corchorus olitorius</name>
    <dbReference type="NCBI Taxonomy" id="93759"/>
    <lineage>
        <taxon>Eukaryota</taxon>
        <taxon>Viridiplantae</taxon>
        <taxon>Streptophyta</taxon>
        <taxon>Embryophyta</taxon>
        <taxon>Tracheophyta</taxon>
        <taxon>Spermatophyta</taxon>
        <taxon>Magnoliopsida</taxon>
        <taxon>eudicotyledons</taxon>
        <taxon>Gunneridae</taxon>
        <taxon>Pentapetalae</taxon>
        <taxon>rosids</taxon>
        <taxon>malvids</taxon>
        <taxon>Malvales</taxon>
        <taxon>Malvaceae</taxon>
        <taxon>Grewioideae</taxon>
        <taxon>Apeibeae</taxon>
        <taxon>Corchorus</taxon>
    </lineage>
</organism>
<keyword evidence="2" id="KW-1185">Reference proteome</keyword>
<dbReference type="EMBL" id="AWUE01020167">
    <property type="protein sequence ID" value="OMO69741.1"/>
    <property type="molecule type" value="Genomic_DNA"/>
</dbReference>
<evidence type="ECO:0000313" key="1">
    <source>
        <dbReference type="EMBL" id="OMO69741.1"/>
    </source>
</evidence>
<protein>
    <submittedName>
        <fullName evidence="1">Uncharacterized protein</fullName>
    </submittedName>
</protein>
<reference evidence="2" key="1">
    <citation type="submission" date="2013-09" db="EMBL/GenBank/DDBJ databases">
        <title>Corchorus olitorius genome sequencing.</title>
        <authorList>
            <person name="Alam M."/>
            <person name="Haque M.S."/>
            <person name="Islam M.S."/>
            <person name="Emdad E.M."/>
            <person name="Islam M.M."/>
            <person name="Ahmed B."/>
            <person name="Halim A."/>
            <person name="Hossen Q.M.M."/>
            <person name="Hossain M.Z."/>
            <person name="Ahmed R."/>
            <person name="Khan M.M."/>
            <person name="Islam R."/>
            <person name="Rashid M.M."/>
            <person name="Khan S.A."/>
            <person name="Rahman M.S."/>
            <person name="Alam M."/>
            <person name="Yahiya A.S."/>
            <person name="Khan M.S."/>
            <person name="Azam M.S."/>
            <person name="Haque T."/>
            <person name="Lashkar M.Z.H."/>
            <person name="Akhand A.I."/>
            <person name="Morshed G."/>
            <person name="Roy S."/>
            <person name="Uddin K.S."/>
            <person name="Rabeya T."/>
            <person name="Hossain A.S."/>
            <person name="Chowdhury A."/>
            <person name="Snigdha A.R."/>
            <person name="Mortoza M.S."/>
            <person name="Matin S.A."/>
            <person name="Hoque S.M.E."/>
            <person name="Islam M.K."/>
            <person name="Roy D.K."/>
            <person name="Haider R."/>
            <person name="Moosa M.M."/>
            <person name="Elias S.M."/>
            <person name="Hasan A.M."/>
            <person name="Jahan S."/>
            <person name="Shafiuddin M."/>
            <person name="Mahmood N."/>
            <person name="Shommy N.S."/>
        </authorList>
    </citation>
    <scope>NUCLEOTIDE SEQUENCE [LARGE SCALE GENOMIC DNA]</scope>
    <source>
        <strain evidence="2">cv. O-4</strain>
    </source>
</reference>
<gene>
    <name evidence="1" type="ORF">COLO4_28953</name>
</gene>